<evidence type="ECO:0000256" key="4">
    <source>
        <dbReference type="ARBA" id="ARBA00023136"/>
    </source>
</evidence>
<comment type="subcellular location">
    <subcellularLocation>
        <location evidence="1">Membrane</location>
        <topology evidence="1">Multi-pass membrane protein</topology>
    </subcellularLocation>
</comment>
<keyword evidence="8" id="KW-1185">Reference proteome</keyword>
<keyword evidence="3 6" id="KW-1133">Transmembrane helix</keyword>
<dbReference type="InterPro" id="IPR036259">
    <property type="entry name" value="MFS_trans_sf"/>
</dbReference>
<protein>
    <submittedName>
        <fullName evidence="7">Oidioi.mRNA.OKI2018_I69.PAR.g11637.t1.cds</fullName>
    </submittedName>
</protein>
<sequence length="274" mass="31142">MGFQSDLSAFGNATDCEDGVQWIFTVFGQCVRSPVEIWGFYLGLFSIICWFFVYLPQLYENYKRGRCDDALSIWFLLFWLLGDAANLTGCFLTHQFPIQTMTAIYYVIMDVAIIAQFFYYTFKNQRSPDFSSVAAASVVTGIYLTQTENRPFRFETSAQEAGYIIGLLSSVFYLGSRLPQIIMNFKRGKTDGVHPFTFLLAVVANFAYAFSVLMSKDDDGSSYEDFIMDHLPWLTGSLGTVALDFTILLQCLCLNKLNYDEIDDEEDEPLLSNS</sequence>
<dbReference type="InterPro" id="IPR006603">
    <property type="entry name" value="PQ-loop_rpt"/>
</dbReference>
<feature type="transmembrane region" description="Helical" evidence="6">
    <location>
        <begin position="71"/>
        <end position="97"/>
    </location>
</feature>
<evidence type="ECO:0000313" key="8">
    <source>
        <dbReference type="Proteomes" id="UP001158576"/>
    </source>
</evidence>
<evidence type="ECO:0000256" key="6">
    <source>
        <dbReference type="SAM" id="Phobius"/>
    </source>
</evidence>
<gene>
    <name evidence="7" type="ORF">OKIOD_LOCUS3195</name>
</gene>
<dbReference type="Gene3D" id="1.20.1280.290">
    <property type="match status" value="2"/>
</dbReference>
<dbReference type="SMART" id="SM00679">
    <property type="entry name" value="CTNS"/>
    <property type="match status" value="2"/>
</dbReference>
<feature type="transmembrane region" description="Helical" evidence="6">
    <location>
        <begin position="38"/>
        <end position="59"/>
    </location>
</feature>
<accession>A0ABN7RWM6</accession>
<comment type="similarity">
    <text evidence="5">Belongs to the laat-1 family.</text>
</comment>
<reference evidence="7 8" key="1">
    <citation type="submission" date="2021-04" db="EMBL/GenBank/DDBJ databases">
        <authorList>
            <person name="Bliznina A."/>
        </authorList>
    </citation>
    <scope>NUCLEOTIDE SEQUENCE [LARGE SCALE GENOMIC DNA]</scope>
</reference>
<dbReference type="PANTHER" id="PTHR16201">
    <property type="entry name" value="SEVEN TRANSMEMBRANE PROTEIN 1-RELATED"/>
    <property type="match status" value="1"/>
</dbReference>
<evidence type="ECO:0000313" key="7">
    <source>
        <dbReference type="EMBL" id="CAG5087797.1"/>
    </source>
</evidence>
<dbReference type="Proteomes" id="UP001158576">
    <property type="component" value="Chromosome PAR"/>
</dbReference>
<dbReference type="Pfam" id="PF04193">
    <property type="entry name" value="PQ-loop"/>
    <property type="match status" value="2"/>
</dbReference>
<dbReference type="PANTHER" id="PTHR16201:SF34">
    <property type="entry name" value="LYSOSOMAL AMINO ACID TRANSPORTER 1"/>
    <property type="match status" value="1"/>
</dbReference>
<dbReference type="EMBL" id="OU015568">
    <property type="protein sequence ID" value="CAG5087797.1"/>
    <property type="molecule type" value="Genomic_DNA"/>
</dbReference>
<feature type="transmembrane region" description="Helical" evidence="6">
    <location>
        <begin position="196"/>
        <end position="213"/>
    </location>
</feature>
<proteinExistence type="inferred from homology"/>
<dbReference type="InterPro" id="IPR051415">
    <property type="entry name" value="LAAT-1"/>
</dbReference>
<feature type="transmembrane region" description="Helical" evidence="6">
    <location>
        <begin position="103"/>
        <end position="122"/>
    </location>
</feature>
<feature type="transmembrane region" description="Helical" evidence="6">
    <location>
        <begin position="233"/>
        <end position="254"/>
    </location>
</feature>
<keyword evidence="2 6" id="KW-0812">Transmembrane</keyword>
<keyword evidence="4 6" id="KW-0472">Membrane</keyword>
<evidence type="ECO:0000256" key="3">
    <source>
        <dbReference type="ARBA" id="ARBA00022989"/>
    </source>
</evidence>
<organism evidence="7 8">
    <name type="scientific">Oikopleura dioica</name>
    <name type="common">Tunicate</name>
    <dbReference type="NCBI Taxonomy" id="34765"/>
    <lineage>
        <taxon>Eukaryota</taxon>
        <taxon>Metazoa</taxon>
        <taxon>Chordata</taxon>
        <taxon>Tunicata</taxon>
        <taxon>Appendicularia</taxon>
        <taxon>Copelata</taxon>
        <taxon>Oikopleuridae</taxon>
        <taxon>Oikopleura</taxon>
    </lineage>
</organism>
<evidence type="ECO:0000256" key="2">
    <source>
        <dbReference type="ARBA" id="ARBA00022692"/>
    </source>
</evidence>
<name>A0ABN7RWM6_OIKDI</name>
<evidence type="ECO:0000256" key="1">
    <source>
        <dbReference type="ARBA" id="ARBA00004141"/>
    </source>
</evidence>
<evidence type="ECO:0000256" key="5">
    <source>
        <dbReference type="ARBA" id="ARBA00038039"/>
    </source>
</evidence>
<dbReference type="SUPFAM" id="SSF103473">
    <property type="entry name" value="MFS general substrate transporter"/>
    <property type="match status" value="1"/>
</dbReference>